<evidence type="ECO:0000256" key="6">
    <source>
        <dbReference type="ARBA" id="ARBA00022833"/>
    </source>
</evidence>
<dbReference type="SUPFAM" id="SSF55031">
    <property type="entry name" value="Bacterial exopeptidase dimerisation domain"/>
    <property type="match status" value="1"/>
</dbReference>
<comment type="cofactor">
    <cofactor evidence="1">
        <name>Zn(2+)</name>
        <dbReference type="ChEBI" id="CHEBI:29105"/>
    </cofactor>
</comment>
<keyword evidence="10" id="KW-1185">Reference proteome</keyword>
<comment type="similarity">
    <text evidence="2">Belongs to the peptidase M20A family.</text>
</comment>
<dbReference type="InterPro" id="IPR050072">
    <property type="entry name" value="Peptidase_M20A"/>
</dbReference>
<dbReference type="Gene3D" id="3.30.70.360">
    <property type="match status" value="2"/>
</dbReference>
<evidence type="ECO:0000256" key="3">
    <source>
        <dbReference type="ARBA" id="ARBA00022670"/>
    </source>
</evidence>
<dbReference type="NCBIfam" id="NF005591">
    <property type="entry name" value="PRK07318.1"/>
    <property type="match status" value="1"/>
</dbReference>
<evidence type="ECO:0000256" key="2">
    <source>
        <dbReference type="ARBA" id="ARBA00006247"/>
    </source>
</evidence>
<dbReference type="Pfam" id="PF01546">
    <property type="entry name" value="Peptidase_M20"/>
    <property type="match status" value="1"/>
</dbReference>
<dbReference type="RefSeq" id="WP_187005753.1">
    <property type="nucleotide sequence ID" value="NZ_JACRWD010000001.1"/>
</dbReference>
<dbReference type="InterPro" id="IPR001261">
    <property type="entry name" value="ArgE/DapE_CS"/>
</dbReference>
<dbReference type="SUPFAM" id="SSF53187">
    <property type="entry name" value="Zn-dependent exopeptidases"/>
    <property type="match status" value="1"/>
</dbReference>
<evidence type="ECO:0000256" key="7">
    <source>
        <dbReference type="ARBA" id="ARBA00022997"/>
    </source>
</evidence>
<dbReference type="Proteomes" id="UP000611796">
    <property type="component" value="Unassembled WGS sequence"/>
</dbReference>
<keyword evidence="4" id="KW-0479">Metal-binding</keyword>
<keyword evidence="8" id="KW-0482">Metalloprotease</keyword>
<keyword evidence="3" id="KW-0645">Protease</keyword>
<keyword evidence="6" id="KW-0862">Zinc</keyword>
<protein>
    <submittedName>
        <fullName evidence="9">Dipeptidase PepV</fullName>
    </submittedName>
</protein>
<evidence type="ECO:0000256" key="4">
    <source>
        <dbReference type="ARBA" id="ARBA00022723"/>
    </source>
</evidence>
<dbReference type="PANTHER" id="PTHR43808">
    <property type="entry name" value="ACETYLORNITHINE DEACETYLASE"/>
    <property type="match status" value="1"/>
</dbReference>
<organism evidence="9 10">
    <name type="scientific">Paeniclostridium hominis</name>
    <dbReference type="NCBI Taxonomy" id="2764329"/>
    <lineage>
        <taxon>Bacteria</taxon>
        <taxon>Bacillati</taxon>
        <taxon>Bacillota</taxon>
        <taxon>Clostridia</taxon>
        <taxon>Peptostreptococcales</taxon>
        <taxon>Peptostreptococcaceae</taxon>
        <taxon>Paeniclostridium</taxon>
    </lineage>
</organism>
<evidence type="ECO:0000313" key="9">
    <source>
        <dbReference type="EMBL" id="MBC6003507.1"/>
    </source>
</evidence>
<dbReference type="NCBIfam" id="TIGR01887">
    <property type="entry name" value="dipeptidaselike"/>
    <property type="match status" value="1"/>
</dbReference>
<dbReference type="InterPro" id="IPR036264">
    <property type="entry name" value="Bact_exopeptidase_dim_dom"/>
</dbReference>
<sequence length="469" mass="52736">MDILNNQIDELKNDLLNDIVDMVKIPSVEGEPLDGFPFGKNVGKALDKALEISQKLGFKTKNIDGYMGYAEFGEGEDYVAVVGHLDVVPEGSGWKYEPYGGEIDNGKIYGRGVLDNKGPIISALYGLKAIANSNIKLDKKVRIIFGTNEETGFNDIPYYLSKEKPPIMGFTPDCKYPVVYGERGIGRLNIKKKINLSGINVYGDFRANVIPDNCNIDIPKIYIHEDIICYLEDRTSIENDTIKISDKIDIKINSETITISAYGKQAPANAPQVGENAITNVIKYLLEENFINDEELNNFFKFIDKYFYNEYYGEKLGINFEDKLTGKLYLAPYELKCNNEEITFSFGVRYPMTCKIDYITDAIKKVLDFNIVLNIERNFNPVNFDKDSHLVKSLQLAYERVTGLDGTPTTTSGGTYAKVMPNIVPFGPSFPGQKGIAHNHDEYMDIDDIILNAKIFANAIYELAKEDKC</sequence>
<evidence type="ECO:0000313" key="10">
    <source>
        <dbReference type="Proteomes" id="UP000611796"/>
    </source>
</evidence>
<dbReference type="EMBL" id="JACRWD010000001">
    <property type="protein sequence ID" value="MBC6003507.1"/>
    <property type="molecule type" value="Genomic_DNA"/>
</dbReference>
<dbReference type="Gene3D" id="3.40.630.10">
    <property type="entry name" value="Zn peptidases"/>
    <property type="match status" value="1"/>
</dbReference>
<evidence type="ECO:0000256" key="5">
    <source>
        <dbReference type="ARBA" id="ARBA00022801"/>
    </source>
</evidence>
<name>A0ABR7K313_9FIRM</name>
<evidence type="ECO:0000256" key="1">
    <source>
        <dbReference type="ARBA" id="ARBA00001947"/>
    </source>
</evidence>
<comment type="caution">
    <text evidence="9">The sequence shown here is derived from an EMBL/GenBank/DDBJ whole genome shotgun (WGS) entry which is preliminary data.</text>
</comment>
<dbReference type="InterPro" id="IPR002933">
    <property type="entry name" value="Peptidase_M20"/>
</dbReference>
<dbReference type="PANTHER" id="PTHR43808:SF31">
    <property type="entry name" value="N-ACETYL-L-CITRULLINE DEACETYLASE"/>
    <property type="match status" value="1"/>
</dbReference>
<reference evidence="9 10" key="1">
    <citation type="submission" date="2020-08" db="EMBL/GenBank/DDBJ databases">
        <authorList>
            <person name="Liu C."/>
            <person name="Sun Q."/>
        </authorList>
    </citation>
    <scope>NUCLEOTIDE SEQUENCE [LARGE SCALE GENOMIC DNA]</scope>
    <source>
        <strain evidence="9 10">NSJ-45</strain>
    </source>
</reference>
<keyword evidence="7" id="KW-0224">Dipeptidase</keyword>
<accession>A0ABR7K313</accession>
<keyword evidence="5" id="KW-0378">Hydrolase</keyword>
<gene>
    <name evidence="9" type="primary">pepV</name>
    <name evidence="9" type="ORF">H8891_06810</name>
</gene>
<dbReference type="InterPro" id="IPR010964">
    <property type="entry name" value="M20A_pepV-rel"/>
</dbReference>
<evidence type="ECO:0000256" key="8">
    <source>
        <dbReference type="ARBA" id="ARBA00023049"/>
    </source>
</evidence>
<dbReference type="PROSITE" id="PS00758">
    <property type="entry name" value="ARGE_DAPE_CPG2_1"/>
    <property type="match status" value="1"/>
</dbReference>
<proteinExistence type="inferred from homology"/>